<dbReference type="PROSITE" id="PS51352">
    <property type="entry name" value="THIOREDOXIN_2"/>
    <property type="match status" value="1"/>
</dbReference>
<accession>A0A6I1EVL1</accession>
<dbReference type="GO" id="GO:0005737">
    <property type="term" value="C:cytoplasm"/>
    <property type="evidence" value="ECO:0007669"/>
    <property type="project" value="TreeGrafter"/>
</dbReference>
<dbReference type="SUPFAM" id="SSF52833">
    <property type="entry name" value="Thioredoxin-like"/>
    <property type="match status" value="1"/>
</dbReference>
<proteinExistence type="predicted"/>
<name>A0A6I1EVL1_9BURK</name>
<dbReference type="InterPro" id="IPR013766">
    <property type="entry name" value="Thioredoxin_domain"/>
</dbReference>
<dbReference type="OrthoDB" id="9790390at2"/>
<dbReference type="GO" id="GO:0015035">
    <property type="term" value="F:protein-disulfide reductase activity"/>
    <property type="evidence" value="ECO:0007669"/>
    <property type="project" value="TreeGrafter"/>
</dbReference>
<dbReference type="InterPro" id="IPR036249">
    <property type="entry name" value="Thioredoxin-like_sf"/>
</dbReference>
<feature type="domain" description="Thioredoxin" evidence="2">
    <location>
        <begin position="17"/>
        <end position="132"/>
    </location>
</feature>
<evidence type="ECO:0000256" key="1">
    <source>
        <dbReference type="SAM" id="SignalP"/>
    </source>
</evidence>
<dbReference type="RefSeq" id="WP_152158977.1">
    <property type="nucleotide sequence ID" value="NZ_WEHX01000096.1"/>
</dbReference>
<reference evidence="3 4" key="1">
    <citation type="submission" date="2019-10" db="EMBL/GenBank/DDBJ databases">
        <title>Genome diversity of Sutterella seckii.</title>
        <authorList>
            <person name="Chaplin A.V."/>
            <person name="Sokolova S.R."/>
            <person name="Mosin K.A."/>
            <person name="Ivanova E.L."/>
            <person name="Kochetkova T.O."/>
            <person name="Goltsov A.Y."/>
            <person name="Trofimov D.Y."/>
            <person name="Efimov B.A."/>
        </authorList>
    </citation>
    <scope>NUCLEOTIDE SEQUENCE [LARGE SCALE GENOMIC DNA]</scope>
    <source>
        <strain evidence="3 4">ASD393</strain>
    </source>
</reference>
<organism evidence="3 4">
    <name type="scientific">Sutterella seckii</name>
    <dbReference type="NCBI Taxonomy" id="1944635"/>
    <lineage>
        <taxon>Bacteria</taxon>
        <taxon>Pseudomonadati</taxon>
        <taxon>Pseudomonadota</taxon>
        <taxon>Betaproteobacteria</taxon>
        <taxon>Burkholderiales</taxon>
        <taxon>Sutterellaceae</taxon>
        <taxon>Sutterella</taxon>
    </lineage>
</organism>
<keyword evidence="1" id="KW-0732">Signal</keyword>
<feature type="signal peptide" evidence="1">
    <location>
        <begin position="1"/>
        <end position="24"/>
    </location>
</feature>
<dbReference type="AlphaFoldDB" id="A0A6I1EVL1"/>
<dbReference type="EMBL" id="WEHX01000096">
    <property type="protein sequence ID" value="KAB7654774.1"/>
    <property type="molecule type" value="Genomic_DNA"/>
</dbReference>
<dbReference type="Pfam" id="PF00085">
    <property type="entry name" value="Thioredoxin"/>
    <property type="match status" value="1"/>
</dbReference>
<evidence type="ECO:0000259" key="2">
    <source>
        <dbReference type="PROSITE" id="PS51352"/>
    </source>
</evidence>
<feature type="chain" id="PRO_5026175040" evidence="1">
    <location>
        <begin position="25"/>
        <end position="136"/>
    </location>
</feature>
<protein>
    <submittedName>
        <fullName evidence="3">Thioredoxin</fullName>
    </submittedName>
</protein>
<gene>
    <name evidence="3" type="ORF">GBM95_10075</name>
</gene>
<sequence>MFRREIICAAASAALLLSTGFAHAAGSAENSNYDPKYPFPVPGKVTVVDFGATWCASCPEMEELMKQMQKEYGDRAAFVTIDIDKWRGIEDVFLIDQMPAQIFYDAKGEPIWKHTGSVDADTMRERVNILIEGSKS</sequence>
<dbReference type="PANTHER" id="PTHR45663">
    <property type="entry name" value="GEO12009P1"/>
    <property type="match status" value="1"/>
</dbReference>
<evidence type="ECO:0000313" key="4">
    <source>
        <dbReference type="Proteomes" id="UP000430564"/>
    </source>
</evidence>
<dbReference type="PANTHER" id="PTHR45663:SF11">
    <property type="entry name" value="GEO12009P1"/>
    <property type="match status" value="1"/>
</dbReference>
<comment type="caution">
    <text evidence="3">The sequence shown here is derived from an EMBL/GenBank/DDBJ whole genome shotgun (WGS) entry which is preliminary data.</text>
</comment>
<dbReference type="Proteomes" id="UP000430564">
    <property type="component" value="Unassembled WGS sequence"/>
</dbReference>
<evidence type="ECO:0000313" key="3">
    <source>
        <dbReference type="EMBL" id="KAB7654774.1"/>
    </source>
</evidence>
<dbReference type="Gene3D" id="3.40.30.10">
    <property type="entry name" value="Glutaredoxin"/>
    <property type="match status" value="1"/>
</dbReference>